<evidence type="ECO:0000313" key="2">
    <source>
        <dbReference type="Proteomes" id="UP000182101"/>
    </source>
</evidence>
<name>A0AAC9NTS2_9ALTE</name>
<proteinExistence type="predicted"/>
<keyword evidence="1" id="KW-0614">Plasmid</keyword>
<evidence type="ECO:0000313" key="1">
    <source>
        <dbReference type="EMBL" id="APD91951.1"/>
    </source>
</evidence>
<gene>
    <name evidence="1" type="ORF">BM524_18700</name>
</gene>
<dbReference type="AlphaFoldDB" id="A0AAC9NTS2"/>
<sequence>MLLNALIKEENAAGLTSASNWLASFNELEKAAQETESFPTKAAQKDTIGIANKLLEGMFDKVVEDSGLLAMDLSCGSEAAVLGSDVYYTRAAVHTIKTLNRRVEKFAEVSEVGKIIKPMMGDINAIAERAKVLKGYEINKVSSEAQSEDARKVAAWKSLPKASAELVETLIKQAKGSLDAMDARLERSLRSIRNSYEAAQNMSEADKNVAMRHLRTNHQSSLALALKPREETQAFIKAQRTMREDAIRYGATERLGGLGVKNVISSKVEPGIAVLSYSCRLDTNEGEYRFSFQGVIAGGYNIQSAHLRITFDLKKEK</sequence>
<protein>
    <submittedName>
        <fullName evidence="1">Uncharacterized protein</fullName>
    </submittedName>
</protein>
<dbReference type="EMBL" id="CP018025">
    <property type="protein sequence ID" value="APD91951.1"/>
    <property type="molecule type" value="Genomic_DNA"/>
</dbReference>
<geneLocation type="plasmid" evidence="2">
    <name>pamcp48-600</name>
</geneLocation>
<dbReference type="RefSeq" id="WP_071960561.1">
    <property type="nucleotide sequence ID" value="NZ_CP018025.1"/>
</dbReference>
<reference evidence="1 2" key="1">
    <citation type="submission" date="2016-11" db="EMBL/GenBank/DDBJ databases">
        <title>Networking in microbes: conjugative elements and plasmids in the genus Alteromonas.</title>
        <authorList>
            <person name="Lopez-Perez M."/>
            <person name="Ramon-Marco N."/>
            <person name="Rodriguez-Valera F."/>
        </authorList>
    </citation>
    <scope>NUCLEOTIDE SEQUENCE [LARGE SCALE GENOMIC DNA]</scope>
    <source>
        <strain evidence="1 2">CP48</strain>
        <plasmid evidence="2">pamcp48-600</plasmid>
    </source>
</reference>
<accession>A0AAC9NTS2</accession>
<dbReference type="Proteomes" id="UP000182101">
    <property type="component" value="Plasmid pAMCP48-600"/>
</dbReference>
<organism evidence="1 2">
    <name type="scientific">Alteromonas mediterranea</name>
    <dbReference type="NCBI Taxonomy" id="314275"/>
    <lineage>
        <taxon>Bacteria</taxon>
        <taxon>Pseudomonadati</taxon>
        <taxon>Pseudomonadota</taxon>
        <taxon>Gammaproteobacteria</taxon>
        <taxon>Alteromonadales</taxon>
        <taxon>Alteromonadaceae</taxon>
        <taxon>Alteromonas/Salinimonas group</taxon>
        <taxon>Alteromonas</taxon>
    </lineage>
</organism>